<keyword evidence="4" id="KW-0472">Membrane</keyword>
<evidence type="ECO:0000256" key="3">
    <source>
        <dbReference type="ARBA" id="ARBA00022989"/>
    </source>
</evidence>
<name>A0A2S0P8E8_9NEIS</name>
<proteinExistence type="predicted"/>
<keyword evidence="3" id="KW-1133">Transmembrane helix</keyword>
<keyword evidence="2" id="KW-0812">Transmembrane</keyword>
<dbReference type="Gene3D" id="3.30.1150.10">
    <property type="match status" value="1"/>
</dbReference>
<dbReference type="GO" id="GO:0016020">
    <property type="term" value="C:membrane"/>
    <property type="evidence" value="ECO:0007669"/>
    <property type="project" value="UniProtKB-SubCell"/>
</dbReference>
<dbReference type="Proteomes" id="UP000244173">
    <property type="component" value="Chromosome"/>
</dbReference>
<dbReference type="InterPro" id="IPR006260">
    <property type="entry name" value="TonB/TolA_C"/>
</dbReference>
<dbReference type="RefSeq" id="WP_036385481.1">
    <property type="nucleotide sequence ID" value="NZ_CAURZP010000001.1"/>
</dbReference>
<reference evidence="6 7" key="1">
    <citation type="submission" date="2018-04" db="EMBL/GenBank/DDBJ databases">
        <title>Denitrifier Microvirgula.</title>
        <authorList>
            <person name="Anderson E."/>
            <person name="Jang J."/>
            <person name="Ishii S."/>
        </authorList>
    </citation>
    <scope>NUCLEOTIDE SEQUENCE [LARGE SCALE GENOMIC DNA]</scope>
    <source>
        <strain evidence="6 7">BE2.4</strain>
    </source>
</reference>
<feature type="compositionally biased region" description="Basic and acidic residues" evidence="5">
    <location>
        <begin position="92"/>
        <end position="147"/>
    </location>
</feature>
<keyword evidence="7" id="KW-1185">Reference proteome</keyword>
<evidence type="ECO:0000256" key="1">
    <source>
        <dbReference type="ARBA" id="ARBA00004167"/>
    </source>
</evidence>
<dbReference type="NCBIfam" id="TIGR01352">
    <property type="entry name" value="tonB_Cterm"/>
    <property type="match status" value="1"/>
</dbReference>
<accession>A0A2S0P8E8</accession>
<dbReference type="STRING" id="1122240.GCA_000620105_01206"/>
<evidence type="ECO:0000256" key="4">
    <source>
        <dbReference type="ARBA" id="ARBA00023136"/>
    </source>
</evidence>
<evidence type="ECO:0000313" key="6">
    <source>
        <dbReference type="EMBL" id="AVY93605.1"/>
    </source>
</evidence>
<feature type="region of interest" description="Disordered" evidence="5">
    <location>
        <begin position="54"/>
        <end position="201"/>
    </location>
</feature>
<dbReference type="Pfam" id="PF13103">
    <property type="entry name" value="TonB_2"/>
    <property type="match status" value="1"/>
</dbReference>
<dbReference type="SUPFAM" id="SSF74653">
    <property type="entry name" value="TolA/TonB C-terminal domain"/>
    <property type="match status" value="1"/>
</dbReference>
<comment type="subcellular location">
    <subcellularLocation>
        <location evidence="1">Membrane</location>
        <topology evidence="1">Single-pass membrane protein</topology>
    </subcellularLocation>
</comment>
<gene>
    <name evidence="6" type="ORF">DAI18_05750</name>
</gene>
<feature type="compositionally biased region" description="Gly residues" evidence="5">
    <location>
        <begin position="190"/>
        <end position="201"/>
    </location>
</feature>
<feature type="compositionally biased region" description="Pro residues" evidence="5">
    <location>
        <begin position="59"/>
        <end position="77"/>
    </location>
</feature>
<feature type="compositionally biased region" description="Polar residues" evidence="5">
    <location>
        <begin position="169"/>
        <end position="185"/>
    </location>
</feature>
<dbReference type="KEGG" id="maer:DAI18_05750"/>
<evidence type="ECO:0000256" key="2">
    <source>
        <dbReference type="ARBA" id="ARBA00022692"/>
    </source>
</evidence>
<evidence type="ECO:0000313" key="7">
    <source>
        <dbReference type="Proteomes" id="UP000244173"/>
    </source>
</evidence>
<sequence>MTAANTRSTSFAVSLGLHLFILLLLTLSFHPETRTVNAPPAAVELWSAPPMTRGVVMPDPTPAPVVAPEPTPTPEPDVTPEVRTPDIAVAKKKPEPPKPEPKPEKKPEPKPEKKPEPKPEKKPEPKPEAKPEKKADAKKATPAEPAKKPAAKNARQGSFDVDDELADLGSTNTKVRPNSNRTQAGSKDGVPGGSAGGIGAGGSGGKGYEGLVVARVRPLVQVPDGLNGNPTAVVQVTLLPSLEVRDVKLVQSSGNPQYDEAVQRAVMAARTFPALPAGMSFSDVRVMKLKFRPK</sequence>
<dbReference type="AlphaFoldDB" id="A0A2S0P8E8"/>
<dbReference type="EMBL" id="CP028519">
    <property type="protein sequence ID" value="AVY93605.1"/>
    <property type="molecule type" value="Genomic_DNA"/>
</dbReference>
<organism evidence="6 7">
    <name type="scientific">Microvirgula aerodenitrificans</name>
    <dbReference type="NCBI Taxonomy" id="57480"/>
    <lineage>
        <taxon>Bacteria</taxon>
        <taxon>Pseudomonadati</taxon>
        <taxon>Pseudomonadota</taxon>
        <taxon>Betaproteobacteria</taxon>
        <taxon>Neisseriales</taxon>
        <taxon>Aquaspirillaceae</taxon>
        <taxon>Microvirgula</taxon>
    </lineage>
</organism>
<dbReference type="OrthoDB" id="5298892at2"/>
<protein>
    <submittedName>
        <fullName evidence="6">TonB C-terminal domain-containing protein</fullName>
    </submittedName>
</protein>
<evidence type="ECO:0000256" key="5">
    <source>
        <dbReference type="SAM" id="MobiDB-lite"/>
    </source>
</evidence>